<proteinExistence type="predicted"/>
<accession>A0A822XJG6</accession>
<protein>
    <submittedName>
        <fullName evidence="1">Uncharacterized protein</fullName>
    </submittedName>
</protein>
<dbReference type="AlphaFoldDB" id="A0A822XJG6"/>
<dbReference type="Proteomes" id="UP000607653">
    <property type="component" value="Unassembled WGS sequence"/>
</dbReference>
<reference evidence="1 2" key="1">
    <citation type="journal article" date="2020" name="Mol. Biol. Evol.">
        <title>Distinct Expression and Methylation Patterns for Genes with Different Fates following a Single Whole-Genome Duplication in Flowering Plants.</title>
        <authorList>
            <person name="Shi T."/>
            <person name="Rahmani R.S."/>
            <person name="Gugger P.F."/>
            <person name="Wang M."/>
            <person name="Li H."/>
            <person name="Zhang Y."/>
            <person name="Li Z."/>
            <person name="Wang Q."/>
            <person name="Van de Peer Y."/>
            <person name="Marchal K."/>
            <person name="Chen J."/>
        </authorList>
    </citation>
    <scope>NUCLEOTIDE SEQUENCE [LARGE SCALE GENOMIC DNA]</scope>
    <source>
        <tissue evidence="1">Leaf</tissue>
    </source>
</reference>
<evidence type="ECO:0000313" key="2">
    <source>
        <dbReference type="Proteomes" id="UP000607653"/>
    </source>
</evidence>
<comment type="caution">
    <text evidence="1">The sequence shown here is derived from an EMBL/GenBank/DDBJ whole genome shotgun (WGS) entry which is preliminary data.</text>
</comment>
<keyword evidence="2" id="KW-1185">Reference proteome</keyword>
<gene>
    <name evidence="1" type="ORF">HUJ06_020589</name>
</gene>
<evidence type="ECO:0000313" key="1">
    <source>
        <dbReference type="EMBL" id="DAD19126.1"/>
    </source>
</evidence>
<dbReference type="EMBL" id="DUZY01000001">
    <property type="protein sequence ID" value="DAD19126.1"/>
    <property type="molecule type" value="Genomic_DNA"/>
</dbReference>
<sequence length="53" mass="6057">MAVYYARTKIAVRICASKNQDCYFPFINMSKNHSSSFLEVGSDLRFYTAGLLK</sequence>
<organism evidence="1 2">
    <name type="scientific">Nelumbo nucifera</name>
    <name type="common">Sacred lotus</name>
    <dbReference type="NCBI Taxonomy" id="4432"/>
    <lineage>
        <taxon>Eukaryota</taxon>
        <taxon>Viridiplantae</taxon>
        <taxon>Streptophyta</taxon>
        <taxon>Embryophyta</taxon>
        <taxon>Tracheophyta</taxon>
        <taxon>Spermatophyta</taxon>
        <taxon>Magnoliopsida</taxon>
        <taxon>Proteales</taxon>
        <taxon>Nelumbonaceae</taxon>
        <taxon>Nelumbo</taxon>
    </lineage>
</organism>
<name>A0A822XJG6_NELNU</name>